<organism evidence="1 2">
    <name type="scientific">Limosilactobacillus albertensis</name>
    <dbReference type="NCBI Taxonomy" id="2759752"/>
    <lineage>
        <taxon>Bacteria</taxon>
        <taxon>Bacillati</taxon>
        <taxon>Bacillota</taxon>
        <taxon>Bacilli</taxon>
        <taxon>Lactobacillales</taxon>
        <taxon>Lactobacillaceae</taxon>
        <taxon>Limosilactobacillus</taxon>
    </lineage>
</organism>
<dbReference type="RefSeq" id="WP_182597497.1">
    <property type="nucleotide sequence ID" value="NZ_JAJPDB010000045.1"/>
</dbReference>
<reference evidence="1 2" key="1">
    <citation type="submission" date="2020-07" db="EMBL/GenBank/DDBJ databases">
        <title>Description of Limosilactobacillus balticus sp. nov., Limosilactobacillus agrestis sp. nov., Limosilactobacillus albertensis sp. nov., Limosilactobacillus rudii sp. nov., Limosilactobacillus fastidiosus sp. nov., five novel Limosilactobacillus species isolated from the vertebrate gastrointestinal tract, and proposal of 6 subspecies of Limosilactobacillus reuteri adapted to the gastrointestinal tract of specific vertebrate hosts.</title>
        <authorList>
            <person name="Li F."/>
            <person name="Cheng C."/>
            <person name="Zheng J."/>
            <person name="Quevedo R.M."/>
            <person name="Li J."/>
            <person name="Roos S."/>
            <person name="Gaenzle M.G."/>
            <person name="Walter J."/>
        </authorList>
    </citation>
    <scope>NUCLEOTIDE SEQUENCE [LARGE SCALE GENOMIC DNA]</scope>
    <source>
        <strain evidence="1 2">RRLNB_1_1</strain>
    </source>
</reference>
<dbReference type="Proteomes" id="UP000518316">
    <property type="component" value="Unassembled WGS sequence"/>
</dbReference>
<evidence type="ECO:0000313" key="2">
    <source>
        <dbReference type="Proteomes" id="UP000518316"/>
    </source>
</evidence>
<sequence length="143" mass="16417">MIFFPEIDEKETLVKVKAFFKYDFRKLERLAGYDGVISSPSFDGLPHSTGKSPDNYFVNHASYAELLKAIKTAIETCTDGNKAILKGCYIHNLTNLQVQLRIGYSRSYYYTLKDKAYLEFADRLLIETAKLGDENIIDLHVYK</sequence>
<dbReference type="AlphaFoldDB" id="A0A7W3TQ12"/>
<gene>
    <name evidence="1" type="ORF">H5S40_00895</name>
</gene>
<comment type="caution">
    <text evidence="1">The sequence shown here is derived from an EMBL/GenBank/DDBJ whole genome shotgun (WGS) entry which is preliminary data.</text>
</comment>
<dbReference type="NCBIfam" id="TIGR01637">
    <property type="entry name" value="phage_arpU"/>
    <property type="match status" value="1"/>
</dbReference>
<accession>A0A7W3TQ12</accession>
<evidence type="ECO:0000313" key="1">
    <source>
        <dbReference type="EMBL" id="MBB1068754.1"/>
    </source>
</evidence>
<dbReference type="EMBL" id="JACIVC010000024">
    <property type="protein sequence ID" value="MBB1068754.1"/>
    <property type="molecule type" value="Genomic_DNA"/>
</dbReference>
<protein>
    <recommendedName>
        <fullName evidence="3">Phage transcriptional regulator, ArpU family</fullName>
    </recommendedName>
</protein>
<name>A0A7W3TQ12_9LACO</name>
<keyword evidence="2" id="KW-1185">Reference proteome</keyword>
<dbReference type="InterPro" id="IPR006524">
    <property type="entry name" value="ArpU-like"/>
</dbReference>
<evidence type="ECO:0008006" key="3">
    <source>
        <dbReference type="Google" id="ProtNLM"/>
    </source>
</evidence>
<proteinExistence type="predicted"/>